<dbReference type="EMBL" id="JAJFAZ020000004">
    <property type="protein sequence ID" value="KAI5332314.1"/>
    <property type="molecule type" value="Genomic_DNA"/>
</dbReference>
<dbReference type="Proteomes" id="UP001054821">
    <property type="component" value="Chromosome 4"/>
</dbReference>
<reference evidence="1 2" key="1">
    <citation type="journal article" date="2022" name="G3 (Bethesda)">
        <title>Whole-genome sequence and methylome profiling of the almond [Prunus dulcis (Mill.) D.A. Webb] cultivar 'Nonpareil'.</title>
        <authorList>
            <person name="D'Amico-Willman K.M."/>
            <person name="Ouma W.Z."/>
            <person name="Meulia T."/>
            <person name="Sideli G.M."/>
            <person name="Gradziel T.M."/>
            <person name="Fresnedo-Ramirez J."/>
        </authorList>
    </citation>
    <scope>NUCLEOTIDE SEQUENCE [LARGE SCALE GENOMIC DNA]</scope>
    <source>
        <strain evidence="1">Clone GOH B32 T37-40</strain>
    </source>
</reference>
<accession>A0AAD4VXM7</accession>
<keyword evidence="2" id="KW-1185">Reference proteome</keyword>
<evidence type="ECO:0000313" key="2">
    <source>
        <dbReference type="Proteomes" id="UP001054821"/>
    </source>
</evidence>
<name>A0AAD4VXM7_PRUDU</name>
<proteinExistence type="predicted"/>
<gene>
    <name evidence="1" type="ORF">L3X38_022443</name>
</gene>
<sequence length="163" mass="18317">MANFVLQVPNNLRSFTVSASVSSNGSPPLSSSGGSELTTQSRFKNSWTASVKLAFRHLLMCLRLREFIMASPVVIVMKLTSVLAFQQYAAKSGVEQKKLSGITSADFLWVIFQSEFAVFTKLRTLFGFCGKNWDGRALHLKFWVRLGVLLEQLKALFDNQKRF</sequence>
<dbReference type="AlphaFoldDB" id="A0AAD4VXM7"/>
<evidence type="ECO:0000313" key="1">
    <source>
        <dbReference type="EMBL" id="KAI5332314.1"/>
    </source>
</evidence>
<comment type="caution">
    <text evidence="1">The sequence shown here is derived from an EMBL/GenBank/DDBJ whole genome shotgun (WGS) entry which is preliminary data.</text>
</comment>
<organism evidence="1 2">
    <name type="scientific">Prunus dulcis</name>
    <name type="common">Almond</name>
    <name type="synonym">Amygdalus dulcis</name>
    <dbReference type="NCBI Taxonomy" id="3755"/>
    <lineage>
        <taxon>Eukaryota</taxon>
        <taxon>Viridiplantae</taxon>
        <taxon>Streptophyta</taxon>
        <taxon>Embryophyta</taxon>
        <taxon>Tracheophyta</taxon>
        <taxon>Spermatophyta</taxon>
        <taxon>Magnoliopsida</taxon>
        <taxon>eudicotyledons</taxon>
        <taxon>Gunneridae</taxon>
        <taxon>Pentapetalae</taxon>
        <taxon>rosids</taxon>
        <taxon>fabids</taxon>
        <taxon>Rosales</taxon>
        <taxon>Rosaceae</taxon>
        <taxon>Amygdaloideae</taxon>
        <taxon>Amygdaleae</taxon>
        <taxon>Prunus</taxon>
    </lineage>
</organism>
<protein>
    <submittedName>
        <fullName evidence="1">Uncharacterized protein</fullName>
    </submittedName>
</protein>